<reference evidence="2" key="1">
    <citation type="submission" date="2019-05" db="EMBL/GenBank/DDBJ databases">
        <authorList>
            <person name="Lianzixin W."/>
        </authorList>
    </citation>
    <scope>NUCLEOTIDE SEQUENCE</scope>
    <source>
        <strain evidence="2">EC11</strain>
    </source>
</reference>
<keyword evidence="1" id="KW-0812">Transmembrane</keyword>
<name>A0ABX0IR93_9FLAO</name>
<evidence type="ECO:0000313" key="2">
    <source>
        <dbReference type="EMBL" id="NHN24360.1"/>
    </source>
</evidence>
<gene>
    <name evidence="2" type="ORF">FIA58_001620</name>
</gene>
<keyword evidence="1" id="KW-0472">Membrane</keyword>
<dbReference type="EMBL" id="VEVQ02000001">
    <property type="protein sequence ID" value="NHN24360.1"/>
    <property type="molecule type" value="Genomic_DNA"/>
</dbReference>
<accession>A0ABX0IR93</accession>
<feature type="transmembrane region" description="Helical" evidence="1">
    <location>
        <begin position="27"/>
        <end position="45"/>
    </location>
</feature>
<reference evidence="2" key="2">
    <citation type="submission" date="2020-02" db="EMBL/GenBank/DDBJ databases">
        <title>Flavobacterium profundi sp. nov., isolated from a deep-sea seamount.</title>
        <authorList>
            <person name="Zhang D.-C."/>
        </authorList>
    </citation>
    <scope>NUCLEOTIDE SEQUENCE</scope>
    <source>
        <strain evidence="2">EC11</strain>
    </source>
</reference>
<sequence length="62" mass="7212">MKNFLYTVLLFVVGIYAIYEQSKSEPNKFIMFGALAIFMVGLYRISNKIPSKQDKENTEDEQ</sequence>
<organism evidence="2 3">
    <name type="scientific">Flavobacterium jejuense</name>
    <dbReference type="NCBI Taxonomy" id="1544455"/>
    <lineage>
        <taxon>Bacteria</taxon>
        <taxon>Pseudomonadati</taxon>
        <taxon>Bacteroidota</taxon>
        <taxon>Flavobacteriia</taxon>
        <taxon>Flavobacteriales</taxon>
        <taxon>Flavobacteriaceae</taxon>
        <taxon>Flavobacterium</taxon>
    </lineage>
</organism>
<dbReference type="RefSeq" id="WP_140959342.1">
    <property type="nucleotide sequence ID" value="NZ_VEVQ02000001.1"/>
</dbReference>
<comment type="caution">
    <text evidence="2">The sequence shown here is derived from an EMBL/GenBank/DDBJ whole genome shotgun (WGS) entry which is preliminary data.</text>
</comment>
<evidence type="ECO:0000256" key="1">
    <source>
        <dbReference type="SAM" id="Phobius"/>
    </source>
</evidence>
<evidence type="ECO:0000313" key="3">
    <source>
        <dbReference type="Proteomes" id="UP000817854"/>
    </source>
</evidence>
<proteinExistence type="predicted"/>
<dbReference type="Proteomes" id="UP000817854">
    <property type="component" value="Unassembled WGS sequence"/>
</dbReference>
<keyword evidence="3" id="KW-1185">Reference proteome</keyword>
<protein>
    <submittedName>
        <fullName evidence="2">Uncharacterized protein</fullName>
    </submittedName>
</protein>
<keyword evidence="1" id="KW-1133">Transmembrane helix</keyword>